<evidence type="ECO:0000313" key="2">
    <source>
        <dbReference type="Proteomes" id="UP000285060"/>
    </source>
</evidence>
<dbReference type="AlphaFoldDB" id="A0A418AI77"/>
<gene>
    <name evidence="1" type="ORF">DYB32_009498</name>
</gene>
<evidence type="ECO:0000313" key="1">
    <source>
        <dbReference type="EMBL" id="RHY22453.1"/>
    </source>
</evidence>
<reference evidence="1 2" key="1">
    <citation type="submission" date="2018-08" db="EMBL/GenBank/DDBJ databases">
        <title>Aphanomyces genome sequencing and annotation.</title>
        <authorList>
            <person name="Minardi D."/>
            <person name="Oidtmann B."/>
            <person name="Van Der Giezen M."/>
            <person name="Studholme D.J."/>
        </authorList>
    </citation>
    <scope>NUCLEOTIDE SEQUENCE [LARGE SCALE GENOMIC DNA]</scope>
    <source>
        <strain evidence="1 2">NJM0002</strain>
    </source>
</reference>
<comment type="caution">
    <text evidence="1">The sequence shown here is derived from an EMBL/GenBank/DDBJ whole genome shotgun (WGS) entry which is preliminary data.</text>
</comment>
<dbReference type="Proteomes" id="UP000285060">
    <property type="component" value="Unassembled WGS sequence"/>
</dbReference>
<dbReference type="VEuPathDB" id="FungiDB:H310_12373"/>
<proteinExistence type="predicted"/>
<dbReference type="EMBL" id="QUSY01002084">
    <property type="protein sequence ID" value="RHY22453.1"/>
    <property type="molecule type" value="Genomic_DNA"/>
</dbReference>
<keyword evidence="2" id="KW-1185">Reference proteome</keyword>
<name>A0A418AI77_9STRA</name>
<sequence length="160" mass="17766">MPQWVTSLDLDHKNTISIGNKLYCKPSLMVLLGYCTIRGRSGADVSSDMTNGKHASSHHSSTVEIILTRKESSMAATQMTGSRYPTPLAAHHSPPKAVKGDYIVIRIYDLVAAIVPWIRTWVYSPKVFGMIASNKFELTKSHIRLEKKSTYSYSRGDCCG</sequence>
<organism evidence="1 2">
    <name type="scientific">Aphanomyces invadans</name>
    <dbReference type="NCBI Taxonomy" id="157072"/>
    <lineage>
        <taxon>Eukaryota</taxon>
        <taxon>Sar</taxon>
        <taxon>Stramenopiles</taxon>
        <taxon>Oomycota</taxon>
        <taxon>Saprolegniomycetes</taxon>
        <taxon>Saprolegniales</taxon>
        <taxon>Verrucalvaceae</taxon>
        <taxon>Aphanomyces</taxon>
    </lineage>
</organism>
<accession>A0A418AI77</accession>
<protein>
    <submittedName>
        <fullName evidence="1">Uncharacterized protein</fullName>
    </submittedName>
</protein>